<keyword evidence="2" id="KW-1133">Transmembrane helix</keyword>
<dbReference type="AlphaFoldDB" id="A0A9P2T7S6"/>
<feature type="region of interest" description="Disordered" evidence="1">
    <location>
        <begin position="83"/>
        <end position="180"/>
    </location>
</feature>
<protein>
    <submittedName>
        <fullName evidence="3">Uncharacterized protein</fullName>
    </submittedName>
</protein>
<feature type="compositionally biased region" description="Basic and acidic residues" evidence="1">
    <location>
        <begin position="167"/>
        <end position="180"/>
    </location>
</feature>
<gene>
    <name evidence="3" type="ORF">TM51_15201</name>
</gene>
<feature type="transmembrane region" description="Helical" evidence="2">
    <location>
        <begin position="49"/>
        <end position="69"/>
    </location>
</feature>
<feature type="compositionally biased region" description="Low complexity" evidence="1">
    <location>
        <begin position="151"/>
        <end position="165"/>
    </location>
</feature>
<name>A0A9P2T7S6_THEFU</name>
<evidence type="ECO:0000256" key="1">
    <source>
        <dbReference type="SAM" id="MobiDB-lite"/>
    </source>
</evidence>
<keyword evidence="2" id="KW-0472">Membrane</keyword>
<organism evidence="3 4">
    <name type="scientific">Thermobifida fusca TM51</name>
    <dbReference type="NCBI Taxonomy" id="1169414"/>
    <lineage>
        <taxon>Bacteria</taxon>
        <taxon>Bacillati</taxon>
        <taxon>Actinomycetota</taxon>
        <taxon>Actinomycetes</taxon>
        <taxon>Streptosporangiales</taxon>
        <taxon>Nocardiopsidaceae</taxon>
        <taxon>Thermobifida</taxon>
    </lineage>
</organism>
<comment type="caution">
    <text evidence="3">The sequence shown here is derived from an EMBL/GenBank/DDBJ whole genome shotgun (WGS) entry which is preliminary data.</text>
</comment>
<feature type="compositionally biased region" description="Pro residues" evidence="1">
    <location>
        <begin position="93"/>
        <end position="105"/>
    </location>
</feature>
<dbReference type="Proteomes" id="UP000014184">
    <property type="component" value="Unassembled WGS sequence"/>
</dbReference>
<feature type="compositionally biased region" description="Low complexity" evidence="1">
    <location>
        <begin position="106"/>
        <end position="117"/>
    </location>
</feature>
<sequence length="180" mass="18541">MALSVLVDESCEHPRCPGSRNDSMNMNHADRGTNAVTWRLSLPLPGQRAAWAVIGAAAVAAVALSLLQLGKASASFTVRATTPPIEVIAPTPTASPTPSASPSPATPAAEPTPSATPSSPPVSQREEGTDPDFLHPGPPGSSDHSHEGGRSPHAPYSPYSDPSSSQVERHAHEPRGVGLE</sequence>
<evidence type="ECO:0000313" key="4">
    <source>
        <dbReference type="Proteomes" id="UP000014184"/>
    </source>
</evidence>
<keyword evidence="4" id="KW-1185">Reference proteome</keyword>
<reference evidence="3 4" key="1">
    <citation type="journal article" date="2013" name="Genome Announc.">
        <title>Draft Genome Sequence of the Lignocellulose Decomposer Thermobifida fusca Strain TM51.</title>
        <authorList>
            <person name="Toth A."/>
            <person name="Barna T."/>
            <person name="Nagy I."/>
            <person name="Horvath B."/>
            <person name="Nagy I."/>
            <person name="Tancsics A."/>
            <person name="Kriszt B."/>
            <person name="Baka E."/>
            <person name="Fekete C."/>
            <person name="Kukolya J."/>
        </authorList>
    </citation>
    <scope>NUCLEOTIDE SEQUENCE [LARGE SCALE GENOMIC DNA]</scope>
    <source>
        <strain evidence="3 4">TM51</strain>
    </source>
</reference>
<evidence type="ECO:0000313" key="3">
    <source>
        <dbReference type="EMBL" id="EOR69908.1"/>
    </source>
</evidence>
<evidence type="ECO:0000256" key="2">
    <source>
        <dbReference type="SAM" id="Phobius"/>
    </source>
</evidence>
<feature type="region of interest" description="Disordered" evidence="1">
    <location>
        <begin position="1"/>
        <end position="27"/>
    </location>
</feature>
<accession>A0A9P2T7S6</accession>
<keyword evidence="2" id="KW-0812">Transmembrane</keyword>
<proteinExistence type="predicted"/>
<dbReference type="EMBL" id="AOSG01000087">
    <property type="protein sequence ID" value="EOR69908.1"/>
    <property type="molecule type" value="Genomic_DNA"/>
</dbReference>